<dbReference type="GeneID" id="91105097"/>
<proteinExistence type="predicted"/>
<dbReference type="EMBL" id="CP144089">
    <property type="protein sequence ID" value="WWD08185.1"/>
    <property type="molecule type" value="Genomic_DNA"/>
</dbReference>
<dbReference type="Proteomes" id="UP001358614">
    <property type="component" value="Chromosome 1"/>
</dbReference>
<evidence type="ECO:0000313" key="2">
    <source>
        <dbReference type="EMBL" id="WWD08185.1"/>
    </source>
</evidence>
<gene>
    <name evidence="2" type="ORF">V865_006296</name>
</gene>
<feature type="region of interest" description="Disordered" evidence="1">
    <location>
        <begin position="1"/>
        <end position="24"/>
    </location>
</feature>
<dbReference type="RefSeq" id="XP_066086152.1">
    <property type="nucleotide sequence ID" value="XM_066230055.1"/>
</dbReference>
<evidence type="ECO:0000256" key="1">
    <source>
        <dbReference type="SAM" id="MobiDB-lite"/>
    </source>
</evidence>
<dbReference type="KEGG" id="ker:91105097"/>
<feature type="region of interest" description="Disordered" evidence="1">
    <location>
        <begin position="176"/>
        <end position="195"/>
    </location>
</feature>
<feature type="compositionally biased region" description="Polar residues" evidence="1">
    <location>
        <begin position="185"/>
        <end position="195"/>
    </location>
</feature>
<sequence length="195" mass="22444">MSSDAVSHQNSQSSSSPSPSTQESSKLGLIGHWITHESTRGHVYIVDKWFDFDRYDPQIVTENIFRMNEESEGLILTAELERIRSFPNLTEDQLDDKDCETAEKLRSACQTINSDSSKVFYHQVFHRDKIGFPLYRTFLRTTNPAIDPLGNVLRPERFGSRTALVSTYNDRTNDEIKRRYDPDFNPTSVSDTKDE</sequence>
<organism evidence="2 3">
    <name type="scientific">Kwoniella europaea PYCC6329</name>
    <dbReference type="NCBI Taxonomy" id="1423913"/>
    <lineage>
        <taxon>Eukaryota</taxon>
        <taxon>Fungi</taxon>
        <taxon>Dikarya</taxon>
        <taxon>Basidiomycota</taxon>
        <taxon>Agaricomycotina</taxon>
        <taxon>Tremellomycetes</taxon>
        <taxon>Tremellales</taxon>
        <taxon>Cryptococcaceae</taxon>
        <taxon>Kwoniella</taxon>
    </lineage>
</organism>
<protein>
    <submittedName>
        <fullName evidence="2">Uncharacterized protein</fullName>
    </submittedName>
</protein>
<keyword evidence="3" id="KW-1185">Reference proteome</keyword>
<dbReference type="AlphaFoldDB" id="A0AAX4KRJ4"/>
<evidence type="ECO:0000313" key="3">
    <source>
        <dbReference type="Proteomes" id="UP001358614"/>
    </source>
</evidence>
<reference evidence="2 3" key="1">
    <citation type="submission" date="2024-01" db="EMBL/GenBank/DDBJ databases">
        <title>Comparative genomics of Cryptococcus and Kwoniella reveals pathogenesis evolution and contrasting modes of karyotype evolution via chromosome fusion or intercentromeric recombination.</title>
        <authorList>
            <person name="Coelho M.A."/>
            <person name="David-Palma M."/>
            <person name="Shea T."/>
            <person name="Bowers K."/>
            <person name="McGinley-Smith S."/>
            <person name="Mohammad A.W."/>
            <person name="Gnirke A."/>
            <person name="Yurkov A.M."/>
            <person name="Nowrousian M."/>
            <person name="Sun S."/>
            <person name="Cuomo C.A."/>
            <person name="Heitman J."/>
        </authorList>
    </citation>
    <scope>NUCLEOTIDE SEQUENCE [LARGE SCALE GENOMIC DNA]</scope>
    <source>
        <strain evidence="2 3">PYCC6329</strain>
    </source>
</reference>
<accession>A0AAX4KRJ4</accession>
<name>A0AAX4KRJ4_9TREE</name>